<accession>A0ABR7ZWK3</accession>
<evidence type="ECO:0000256" key="2">
    <source>
        <dbReference type="ARBA" id="ARBA00023134"/>
    </source>
</evidence>
<evidence type="ECO:0000313" key="6">
    <source>
        <dbReference type="Proteomes" id="UP000642094"/>
    </source>
</evidence>
<protein>
    <recommendedName>
        <fullName evidence="3">Ribosome biogenesis GTPase A</fullName>
    </recommendedName>
</protein>
<dbReference type="EMBL" id="JACJQB010000009">
    <property type="protein sequence ID" value="MBD2187895.1"/>
    <property type="molecule type" value="Genomic_DNA"/>
</dbReference>
<keyword evidence="3" id="KW-0963">Cytoplasm</keyword>
<dbReference type="Pfam" id="PF01926">
    <property type="entry name" value="MMR_HSR1"/>
    <property type="match status" value="1"/>
</dbReference>
<dbReference type="InterPro" id="IPR027417">
    <property type="entry name" value="P-loop_NTPase"/>
</dbReference>
<keyword evidence="1 3" id="KW-0547">Nucleotide-binding</keyword>
<dbReference type="CDD" id="cd01856">
    <property type="entry name" value="YlqF"/>
    <property type="match status" value="1"/>
</dbReference>
<dbReference type="PIRSF" id="PIRSF006230">
    <property type="entry name" value="MG442"/>
    <property type="match status" value="1"/>
</dbReference>
<dbReference type="Gene3D" id="1.10.1580.10">
    <property type="match status" value="1"/>
</dbReference>
<dbReference type="RefSeq" id="WP_190402756.1">
    <property type="nucleotide sequence ID" value="NZ_JACJQB010000009.1"/>
</dbReference>
<organism evidence="5 6">
    <name type="scientific">Pseudanabaena mucicola FACHB-723</name>
    <dbReference type="NCBI Taxonomy" id="2692860"/>
    <lineage>
        <taxon>Bacteria</taxon>
        <taxon>Bacillati</taxon>
        <taxon>Cyanobacteriota</taxon>
        <taxon>Cyanophyceae</taxon>
        <taxon>Pseudanabaenales</taxon>
        <taxon>Pseudanabaenaceae</taxon>
        <taxon>Pseudanabaena</taxon>
    </lineage>
</organism>
<name>A0ABR7ZWK3_9CYAN</name>
<proteinExistence type="inferred from homology"/>
<comment type="subcellular location">
    <subcellularLocation>
        <location evidence="3">Cytoplasm</location>
    </subcellularLocation>
</comment>
<dbReference type="NCBIfam" id="TIGR03596">
    <property type="entry name" value="GTPase_YlqF"/>
    <property type="match status" value="1"/>
</dbReference>
<comment type="caution">
    <text evidence="5">The sequence shown here is derived from an EMBL/GenBank/DDBJ whole genome shotgun (WGS) entry which is preliminary data.</text>
</comment>
<dbReference type="Gene3D" id="3.40.50.300">
    <property type="entry name" value="P-loop containing nucleotide triphosphate hydrolases"/>
    <property type="match status" value="1"/>
</dbReference>
<dbReference type="InterPro" id="IPR006073">
    <property type="entry name" value="GTP-bd"/>
</dbReference>
<dbReference type="InterPro" id="IPR019991">
    <property type="entry name" value="GTP-bd_ribosome_bgen"/>
</dbReference>
<dbReference type="InterPro" id="IPR016478">
    <property type="entry name" value="GTPase_MTG1"/>
</dbReference>
<dbReference type="PRINTS" id="PR00326">
    <property type="entry name" value="GTP1OBG"/>
</dbReference>
<comment type="function">
    <text evidence="3">Required for a late step of 50S ribosomal subunit assembly. Has GTPase activity.</text>
</comment>
<evidence type="ECO:0000256" key="1">
    <source>
        <dbReference type="ARBA" id="ARBA00022741"/>
    </source>
</evidence>
<evidence type="ECO:0000259" key="4">
    <source>
        <dbReference type="Pfam" id="PF01926"/>
    </source>
</evidence>
<keyword evidence="2 3" id="KW-0342">GTP-binding</keyword>
<feature type="domain" description="G" evidence="4">
    <location>
        <begin position="125"/>
        <end position="192"/>
    </location>
</feature>
<dbReference type="SUPFAM" id="SSF52540">
    <property type="entry name" value="P-loop containing nucleoside triphosphate hydrolases"/>
    <property type="match status" value="1"/>
</dbReference>
<comment type="similarity">
    <text evidence="3">Belongs to the TRAFAC class YlqF/YawG GTPase family. MTG1 subfamily.</text>
</comment>
<dbReference type="InterPro" id="IPR023179">
    <property type="entry name" value="GTP-bd_ortho_bundle_sf"/>
</dbReference>
<gene>
    <name evidence="5" type="primary">ylqF</name>
    <name evidence="5" type="ORF">H6F41_07050</name>
</gene>
<dbReference type="PANTHER" id="PTHR45782:SF5">
    <property type="entry name" value="DAR GTPASE 3, CHLOROPLASTIC"/>
    <property type="match status" value="1"/>
</dbReference>
<reference evidence="5 6" key="1">
    <citation type="journal article" date="2020" name="ISME J.">
        <title>Comparative genomics reveals insights into cyanobacterial evolution and habitat adaptation.</title>
        <authorList>
            <person name="Chen M.Y."/>
            <person name="Teng W.K."/>
            <person name="Zhao L."/>
            <person name="Hu C.X."/>
            <person name="Zhou Y.K."/>
            <person name="Han B.P."/>
            <person name="Song L.R."/>
            <person name="Shu W.S."/>
        </authorList>
    </citation>
    <scope>NUCLEOTIDE SEQUENCE [LARGE SCALE GENOMIC DNA]</scope>
    <source>
        <strain evidence="5 6">FACHB-723</strain>
    </source>
</reference>
<keyword evidence="6" id="KW-1185">Reference proteome</keyword>
<dbReference type="PANTHER" id="PTHR45782">
    <property type="entry name" value="MITOCHONDRIAL RIBOSOME-ASSOCIATED GTPASE 1"/>
    <property type="match status" value="1"/>
</dbReference>
<evidence type="ECO:0000313" key="5">
    <source>
        <dbReference type="EMBL" id="MBD2187895.1"/>
    </source>
</evidence>
<evidence type="ECO:0000256" key="3">
    <source>
        <dbReference type="PIRNR" id="PIRNR006230"/>
    </source>
</evidence>
<dbReference type="Proteomes" id="UP000642094">
    <property type="component" value="Unassembled WGS sequence"/>
</dbReference>
<sequence length="280" mass="31524">MASPIQWYPGHIAKAEKQLLEQLKLVDVVIEVRDSRILMSSRHPKIEKWVEGKSHILVCNRIDAISANVKTQWTRWFTEQERMAYFTDAQAGKGMVDLLKAAQVAGEKVNERRRGRGMLPRPVRAVVVGFPNVGKSALINRLLKKKVVASANKPGVTRQLRWIRISDQIELLDTPGVIPPLLHDQEAAMKLAICDDIGQAAYDNVLVAAEAVEMLMQLNINLMSRYQIDPKTVSSGIEYIHEVAALNKFQGDLDKVARLILYDFRKGRLGAIALEMPPHY</sequence>